<gene>
    <name evidence="2" type="ORF">CMU51_00220</name>
</gene>
<dbReference type="PROSITE" id="PS51257">
    <property type="entry name" value="PROKAR_LIPOPROTEIN"/>
    <property type="match status" value="1"/>
</dbReference>
<sequence>MKKILSICFTLVIISCFAQGASISWKKRINTPVVINGDTIKVKEELKVLLGTNIDGSFRFVQFLNGMNEPIKSADSRASMKKQEVKFFKSDDGVYYAFTKYFCINLEAAILAKEIELIRN</sequence>
<reference evidence="2" key="1">
    <citation type="submission" date="2023-02" db="EMBL/GenBank/DDBJ databases">
        <title>Elizabethkingia anophelis draft genomes.</title>
        <authorList>
            <person name="Nicholson A.C."/>
            <person name="Whitney A.M."/>
            <person name="Humrighouse B.W."/>
            <person name="Villarma A."/>
            <person name="Bell M."/>
            <person name="Mcquiston J."/>
        </authorList>
    </citation>
    <scope>NUCLEOTIDE SEQUENCE</scope>
    <source>
        <strain evidence="2">B4955</strain>
    </source>
</reference>
<evidence type="ECO:0000313" key="2">
    <source>
        <dbReference type="EMBL" id="MDV3662485.1"/>
    </source>
</evidence>
<organism evidence="2 3">
    <name type="scientific">Elizabethkingia anophelis</name>
    <dbReference type="NCBI Taxonomy" id="1117645"/>
    <lineage>
        <taxon>Bacteria</taxon>
        <taxon>Pseudomonadati</taxon>
        <taxon>Bacteroidota</taxon>
        <taxon>Flavobacteriia</taxon>
        <taxon>Flavobacteriales</taxon>
        <taxon>Weeksellaceae</taxon>
        <taxon>Elizabethkingia</taxon>
    </lineage>
</organism>
<feature type="chain" id="PRO_5042019071" evidence="1">
    <location>
        <begin position="21"/>
        <end position="120"/>
    </location>
</feature>
<dbReference type="EMBL" id="NWGY01000001">
    <property type="protein sequence ID" value="MDV3662485.1"/>
    <property type="molecule type" value="Genomic_DNA"/>
</dbReference>
<comment type="caution">
    <text evidence="2">The sequence shown here is derived from an EMBL/GenBank/DDBJ whole genome shotgun (WGS) entry which is preliminary data.</text>
</comment>
<evidence type="ECO:0000313" key="3">
    <source>
        <dbReference type="Proteomes" id="UP001189000"/>
    </source>
</evidence>
<dbReference type="AlphaFoldDB" id="A0AAE4T4H2"/>
<protein>
    <submittedName>
        <fullName evidence="2">Uncharacterized protein</fullName>
    </submittedName>
</protein>
<proteinExistence type="predicted"/>
<keyword evidence="1" id="KW-0732">Signal</keyword>
<dbReference type="Proteomes" id="UP001189000">
    <property type="component" value="Unassembled WGS sequence"/>
</dbReference>
<feature type="signal peptide" evidence="1">
    <location>
        <begin position="1"/>
        <end position="20"/>
    </location>
</feature>
<accession>A0AAE4T4H2</accession>
<evidence type="ECO:0000256" key="1">
    <source>
        <dbReference type="SAM" id="SignalP"/>
    </source>
</evidence>
<name>A0AAE4T4H2_9FLAO</name>